<gene>
    <name evidence="2" type="ORF">Enr10x_54000</name>
</gene>
<sequence>MTATDEYLLVKQAAELLGVSANTIRAWSATEKLQEYRHPVNNYRLFKKTDIEELVTQITNPQPVRSQARKAK</sequence>
<dbReference type="Pfam" id="PF12728">
    <property type="entry name" value="HTH_17"/>
    <property type="match status" value="1"/>
</dbReference>
<accession>A0A517QEJ2</accession>
<dbReference type="InterPro" id="IPR009061">
    <property type="entry name" value="DNA-bd_dom_put_sf"/>
</dbReference>
<proteinExistence type="predicted"/>
<dbReference type="InterPro" id="IPR041657">
    <property type="entry name" value="HTH_17"/>
</dbReference>
<dbReference type="AlphaFoldDB" id="A0A517QEJ2"/>
<dbReference type="RefSeq" id="WP_145451941.1">
    <property type="nucleotide sequence ID" value="NZ_CP037421.1"/>
</dbReference>
<dbReference type="SUPFAM" id="SSF46955">
    <property type="entry name" value="Putative DNA-binding domain"/>
    <property type="match status" value="1"/>
</dbReference>
<evidence type="ECO:0000313" key="2">
    <source>
        <dbReference type="EMBL" id="QDT30041.1"/>
    </source>
</evidence>
<protein>
    <submittedName>
        <fullName evidence="2">Helix-turn-helix domain protein</fullName>
    </submittedName>
</protein>
<evidence type="ECO:0000259" key="1">
    <source>
        <dbReference type="Pfam" id="PF12728"/>
    </source>
</evidence>
<dbReference type="EMBL" id="CP037421">
    <property type="protein sequence ID" value="QDT30041.1"/>
    <property type="molecule type" value="Genomic_DNA"/>
</dbReference>
<dbReference type="Gene3D" id="1.10.1660.10">
    <property type="match status" value="1"/>
</dbReference>
<name>A0A517QEJ2_9PLAN</name>
<reference evidence="2 3" key="1">
    <citation type="submission" date="2019-03" db="EMBL/GenBank/DDBJ databases">
        <title>Deep-cultivation of Planctomycetes and their phenomic and genomic characterization uncovers novel biology.</title>
        <authorList>
            <person name="Wiegand S."/>
            <person name="Jogler M."/>
            <person name="Boedeker C."/>
            <person name="Pinto D."/>
            <person name="Vollmers J."/>
            <person name="Rivas-Marin E."/>
            <person name="Kohn T."/>
            <person name="Peeters S.H."/>
            <person name="Heuer A."/>
            <person name="Rast P."/>
            <person name="Oberbeckmann S."/>
            <person name="Bunk B."/>
            <person name="Jeske O."/>
            <person name="Meyerdierks A."/>
            <person name="Storesund J.E."/>
            <person name="Kallscheuer N."/>
            <person name="Luecker S."/>
            <person name="Lage O.M."/>
            <person name="Pohl T."/>
            <person name="Merkel B.J."/>
            <person name="Hornburger P."/>
            <person name="Mueller R.-W."/>
            <person name="Bruemmer F."/>
            <person name="Labrenz M."/>
            <person name="Spormann A.M."/>
            <person name="Op den Camp H."/>
            <person name="Overmann J."/>
            <person name="Amann R."/>
            <person name="Jetten M.S.M."/>
            <person name="Mascher T."/>
            <person name="Medema M.H."/>
            <person name="Devos D.P."/>
            <person name="Kaster A.-K."/>
            <person name="Ovreas L."/>
            <person name="Rohde M."/>
            <person name="Galperin M.Y."/>
            <person name="Jogler C."/>
        </authorList>
    </citation>
    <scope>NUCLEOTIDE SEQUENCE [LARGE SCALE GENOMIC DNA]</scope>
    <source>
        <strain evidence="2 3">Enr10</strain>
    </source>
</reference>
<keyword evidence="3" id="KW-1185">Reference proteome</keyword>
<feature type="domain" description="Helix-turn-helix" evidence="1">
    <location>
        <begin position="10"/>
        <end position="57"/>
    </location>
</feature>
<organism evidence="2 3">
    <name type="scientific">Gimesia panareensis</name>
    <dbReference type="NCBI Taxonomy" id="2527978"/>
    <lineage>
        <taxon>Bacteria</taxon>
        <taxon>Pseudomonadati</taxon>
        <taxon>Planctomycetota</taxon>
        <taxon>Planctomycetia</taxon>
        <taxon>Planctomycetales</taxon>
        <taxon>Planctomycetaceae</taxon>
        <taxon>Gimesia</taxon>
    </lineage>
</organism>
<evidence type="ECO:0000313" key="3">
    <source>
        <dbReference type="Proteomes" id="UP000315647"/>
    </source>
</evidence>
<dbReference type="Proteomes" id="UP000315647">
    <property type="component" value="Chromosome"/>
</dbReference>